<name>A0A9P1DY72_9DINO</name>
<comment type="caution">
    <text evidence="2">The sequence shown here is derived from an EMBL/GenBank/DDBJ whole genome shotgun (WGS) entry which is preliminary data.</text>
</comment>
<protein>
    <submittedName>
        <fullName evidence="4">C3H1-type domain-containing protein</fullName>
    </submittedName>
</protein>
<feature type="compositionally biased region" description="Pro residues" evidence="1">
    <location>
        <begin position="164"/>
        <end position="183"/>
    </location>
</feature>
<dbReference type="OrthoDB" id="438317at2759"/>
<evidence type="ECO:0000313" key="3">
    <source>
        <dbReference type="EMBL" id="CAL1170613.1"/>
    </source>
</evidence>
<feature type="non-terminal residue" evidence="2">
    <location>
        <position position="1"/>
    </location>
</feature>
<accession>A0A9P1DY72</accession>
<reference evidence="2" key="1">
    <citation type="submission" date="2022-10" db="EMBL/GenBank/DDBJ databases">
        <authorList>
            <person name="Chen Y."/>
            <person name="Dougan E. K."/>
            <person name="Chan C."/>
            <person name="Rhodes N."/>
            <person name="Thang M."/>
        </authorList>
    </citation>
    <scope>NUCLEOTIDE SEQUENCE</scope>
</reference>
<keyword evidence="5" id="KW-1185">Reference proteome</keyword>
<dbReference type="EMBL" id="CAMXCT030006624">
    <property type="protein sequence ID" value="CAL4804550.1"/>
    <property type="molecule type" value="Genomic_DNA"/>
</dbReference>
<evidence type="ECO:0000313" key="4">
    <source>
        <dbReference type="EMBL" id="CAL4804550.1"/>
    </source>
</evidence>
<gene>
    <name evidence="2" type="ORF">C1SCF055_LOCUS41897</name>
</gene>
<organism evidence="2">
    <name type="scientific">Cladocopium goreaui</name>
    <dbReference type="NCBI Taxonomy" id="2562237"/>
    <lineage>
        <taxon>Eukaryota</taxon>
        <taxon>Sar</taxon>
        <taxon>Alveolata</taxon>
        <taxon>Dinophyceae</taxon>
        <taxon>Suessiales</taxon>
        <taxon>Symbiodiniaceae</taxon>
        <taxon>Cladocopium</taxon>
    </lineage>
</organism>
<feature type="region of interest" description="Disordered" evidence="1">
    <location>
        <begin position="1"/>
        <end position="43"/>
    </location>
</feature>
<dbReference type="EMBL" id="CAMXCT010006624">
    <property type="protein sequence ID" value="CAI4017238.1"/>
    <property type="molecule type" value="Genomic_DNA"/>
</dbReference>
<proteinExistence type="predicted"/>
<reference evidence="3" key="2">
    <citation type="submission" date="2024-04" db="EMBL/GenBank/DDBJ databases">
        <authorList>
            <person name="Chen Y."/>
            <person name="Shah S."/>
            <person name="Dougan E. K."/>
            <person name="Thang M."/>
            <person name="Chan C."/>
        </authorList>
    </citation>
    <scope>NUCLEOTIDE SEQUENCE [LARGE SCALE GENOMIC DNA]</scope>
</reference>
<dbReference type="AlphaFoldDB" id="A0A9P1DY72"/>
<evidence type="ECO:0000313" key="5">
    <source>
        <dbReference type="Proteomes" id="UP001152797"/>
    </source>
</evidence>
<sequence>SAHDKSTAAPQASEARSHEAEESDCSTVDTGSLREVPHTPEMEPAHAFPMQMSLTGLLSQAASSSEVLTPEPVAPMATSSSFFSSMAGYAAPFSLGAGAYYDMGLHQPLQTFENLHQEFLATDFEYPLPQPVPPSPVPHPVPPGAPVPSPAPLAPVGPVGQLPGPAPAVPPPCEPAPQVPPTLLPQVPSHAATQQNGSAPQVLKLEDALAPAASVAVQSANAALEETRHQHLEVQQAAQVAAAQAVSASHEEQVAAANAFASASGLALQQDAKSELNLPSAGSTGHHLGQCRPCAFWTTKGCSSGQECQFCHLCAPGEKKRRQKAKRAFFGALAEMQRCFTGERAAEG</sequence>
<evidence type="ECO:0000313" key="2">
    <source>
        <dbReference type="EMBL" id="CAI4017238.1"/>
    </source>
</evidence>
<evidence type="ECO:0000256" key="1">
    <source>
        <dbReference type="SAM" id="MobiDB-lite"/>
    </source>
</evidence>
<dbReference type="Proteomes" id="UP001152797">
    <property type="component" value="Unassembled WGS sequence"/>
</dbReference>
<feature type="region of interest" description="Disordered" evidence="1">
    <location>
        <begin position="130"/>
        <end position="197"/>
    </location>
</feature>
<dbReference type="EMBL" id="CAMXCT020006624">
    <property type="protein sequence ID" value="CAL1170613.1"/>
    <property type="molecule type" value="Genomic_DNA"/>
</dbReference>
<feature type="compositionally biased region" description="Pro residues" evidence="1">
    <location>
        <begin position="130"/>
        <end position="155"/>
    </location>
</feature>